<dbReference type="InterPro" id="IPR044846">
    <property type="entry name" value="GH10"/>
</dbReference>
<reference evidence="7 8" key="1">
    <citation type="submission" date="2023-09" db="EMBL/GenBank/DDBJ databases">
        <authorList>
            <person name="Qi X."/>
        </authorList>
    </citation>
    <scope>NUCLEOTIDE SEQUENCE [LARGE SCALE GENOMIC DNA]</scope>
    <source>
        <strain evidence="7 8">S1-1</strain>
    </source>
</reference>
<dbReference type="PROSITE" id="PS51257">
    <property type="entry name" value="PROKAR_LIPOPROTEIN"/>
    <property type="match status" value="1"/>
</dbReference>
<protein>
    <submittedName>
        <fullName evidence="7">Endo-1,4-beta-xylanase</fullName>
    </submittedName>
</protein>
<evidence type="ECO:0000256" key="4">
    <source>
        <dbReference type="SAM" id="MobiDB-lite"/>
    </source>
</evidence>
<dbReference type="InterPro" id="IPR017853">
    <property type="entry name" value="GH"/>
</dbReference>
<feature type="domain" description="GH10" evidence="6">
    <location>
        <begin position="247"/>
        <end position="523"/>
    </location>
</feature>
<dbReference type="Gene3D" id="3.20.20.80">
    <property type="entry name" value="Glycosidases"/>
    <property type="match status" value="1"/>
</dbReference>
<proteinExistence type="predicted"/>
<gene>
    <name evidence="7" type="ORF">RI844_09605</name>
</gene>
<feature type="signal peptide" evidence="5">
    <location>
        <begin position="1"/>
        <end position="21"/>
    </location>
</feature>
<name>A0ABZ0GVY1_9GAMM</name>
<dbReference type="EMBL" id="CP136600">
    <property type="protein sequence ID" value="WOH39463.1"/>
    <property type="molecule type" value="Genomic_DNA"/>
</dbReference>
<sequence length="609" mass="68960">MKNIRKILITLCLYSTLFACSSESDSDKPNVVEEVEQDTTETETETEPEPEPEPEPPLESDEFLVSGKAYGLHNQTLSLTINSSELIEINNSGNFSFSTVFKAEQQAEVTISQQPEDMNCQLFNSTATILNEADVIVQCLAILPSCDKTTVASTNPLDLSGNNIEGIETIVADVECGQQQWRIDAKQRIEEHRKTSGKITLVDKNGDLVINAKVHLELQQHDFKFGGIVQAKMWDGAVGNISDLYRQTYLGFNFNKAGLQNGLKYKLRKNNQTITERILPWLNSYDIPVRGHALIWPGWGNMEESISVNDANRMGISAGAPRELSPTELKIYVDTIIKDWAAKWDVEEWDVANEIRGKQDVQNTYCDSRKGAIPLCEQEEANWFKLAKQHVKNPSATLYLNENRVISDTAIATAPEIATDKMKIFESDMLSILDNDGPLEALGFQSRFGKLANGELLDAETMYQRLSYFDKYQLPIAATEFEMKAEHITTEFERALMTERVMSVYFSKENVTDILVWTFFDKNDGENKYIVELDGSPNLRGKTWLYMVKKHWHTDVLSWFNRDGELDFTGFKGKYLATISVEGFPDENVEFEWVNGSSGITLRLPNYTE</sequence>
<evidence type="ECO:0000256" key="3">
    <source>
        <dbReference type="ARBA" id="ARBA00023326"/>
    </source>
</evidence>
<evidence type="ECO:0000256" key="2">
    <source>
        <dbReference type="ARBA" id="ARBA00023277"/>
    </source>
</evidence>
<keyword evidence="2" id="KW-0119">Carbohydrate metabolism</keyword>
<dbReference type="SUPFAM" id="SSF51445">
    <property type="entry name" value="(Trans)glycosidases"/>
    <property type="match status" value="1"/>
</dbReference>
<accession>A0ABZ0GVY1</accession>
<dbReference type="PANTHER" id="PTHR31490:SF1">
    <property type="entry name" value="ENDO-1,4-BETA-XYLANASE 1"/>
    <property type="match status" value="1"/>
</dbReference>
<keyword evidence="8" id="KW-1185">Reference proteome</keyword>
<evidence type="ECO:0000256" key="1">
    <source>
        <dbReference type="ARBA" id="ARBA00022801"/>
    </source>
</evidence>
<organism evidence="7 8">
    <name type="scientific">Thalassotalea fonticola</name>
    <dbReference type="NCBI Taxonomy" id="3065649"/>
    <lineage>
        <taxon>Bacteria</taxon>
        <taxon>Pseudomonadati</taxon>
        <taxon>Pseudomonadota</taxon>
        <taxon>Gammaproteobacteria</taxon>
        <taxon>Alteromonadales</taxon>
        <taxon>Colwelliaceae</taxon>
        <taxon>Thalassotalea</taxon>
    </lineage>
</organism>
<feature type="compositionally biased region" description="Acidic residues" evidence="4">
    <location>
        <begin position="33"/>
        <end position="61"/>
    </location>
</feature>
<dbReference type="RefSeq" id="WP_348398229.1">
    <property type="nucleotide sequence ID" value="NZ_CP136600.1"/>
</dbReference>
<evidence type="ECO:0000313" key="8">
    <source>
        <dbReference type="Proteomes" id="UP001301442"/>
    </source>
</evidence>
<feature type="chain" id="PRO_5045191066" evidence="5">
    <location>
        <begin position="22"/>
        <end position="609"/>
    </location>
</feature>
<evidence type="ECO:0000313" key="7">
    <source>
        <dbReference type="EMBL" id="WOH39463.1"/>
    </source>
</evidence>
<dbReference type="PANTHER" id="PTHR31490">
    <property type="entry name" value="GLYCOSYL HYDROLASE"/>
    <property type="match status" value="1"/>
</dbReference>
<dbReference type="Pfam" id="PF00331">
    <property type="entry name" value="Glyco_hydro_10"/>
    <property type="match status" value="1"/>
</dbReference>
<dbReference type="Proteomes" id="UP001301442">
    <property type="component" value="Chromosome"/>
</dbReference>
<keyword evidence="5" id="KW-0732">Signal</keyword>
<evidence type="ECO:0000256" key="5">
    <source>
        <dbReference type="SAM" id="SignalP"/>
    </source>
</evidence>
<dbReference type="InterPro" id="IPR001000">
    <property type="entry name" value="GH10_dom"/>
</dbReference>
<keyword evidence="3" id="KW-0624">Polysaccharide degradation</keyword>
<keyword evidence="1" id="KW-0378">Hydrolase</keyword>
<evidence type="ECO:0000259" key="6">
    <source>
        <dbReference type="Pfam" id="PF00331"/>
    </source>
</evidence>
<feature type="region of interest" description="Disordered" evidence="4">
    <location>
        <begin position="22"/>
        <end position="61"/>
    </location>
</feature>